<evidence type="ECO:0000313" key="2">
    <source>
        <dbReference type="EMBL" id="EQB58132.1"/>
    </source>
</evidence>
<gene>
    <name evidence="2" type="ORF">CGLO_01658</name>
</gene>
<accession>T0KRG1</accession>
<keyword evidence="1" id="KW-1133">Transmembrane helix</keyword>
<feature type="transmembrane region" description="Helical" evidence="1">
    <location>
        <begin position="41"/>
        <end position="64"/>
    </location>
</feature>
<sequence>MPTIVNGYLAPRRRYTARERLTRALHPLLHPSILTLRDVVWAAYIIYIARVTYFTLRSIAYILFEAEGRRRWTEPRPEWGPPPAGWEMGWGLMGRLLRGLVWRRVMAWGEEVFAWGCVVVVGVFCVERGGDGGERDGWWVRREMDEGWDSIGIGDLVLA</sequence>
<dbReference type="OrthoDB" id="4850723at2759"/>
<dbReference type="EMBL" id="AMYD01000353">
    <property type="protein sequence ID" value="EQB58132.1"/>
    <property type="molecule type" value="Genomic_DNA"/>
</dbReference>
<proteinExistence type="predicted"/>
<keyword evidence="1" id="KW-0812">Transmembrane</keyword>
<keyword evidence="1" id="KW-0472">Membrane</keyword>
<name>T0KRG1_COLGC</name>
<protein>
    <submittedName>
        <fullName evidence="2">Uncharacterized protein</fullName>
    </submittedName>
</protein>
<dbReference type="AlphaFoldDB" id="T0KRG1"/>
<evidence type="ECO:0000256" key="1">
    <source>
        <dbReference type="SAM" id="Phobius"/>
    </source>
</evidence>
<organism evidence="2 3">
    <name type="scientific">Colletotrichum gloeosporioides (strain Cg-14)</name>
    <name type="common">Anthracnose fungus</name>
    <name type="synonym">Glomerella cingulata</name>
    <dbReference type="NCBI Taxonomy" id="1237896"/>
    <lineage>
        <taxon>Eukaryota</taxon>
        <taxon>Fungi</taxon>
        <taxon>Dikarya</taxon>
        <taxon>Ascomycota</taxon>
        <taxon>Pezizomycotina</taxon>
        <taxon>Sordariomycetes</taxon>
        <taxon>Hypocreomycetidae</taxon>
        <taxon>Glomerellales</taxon>
        <taxon>Glomerellaceae</taxon>
        <taxon>Colletotrichum</taxon>
        <taxon>Colletotrichum gloeosporioides species complex</taxon>
    </lineage>
</organism>
<dbReference type="Proteomes" id="UP000015530">
    <property type="component" value="Unassembled WGS sequence"/>
</dbReference>
<evidence type="ECO:0000313" key="3">
    <source>
        <dbReference type="Proteomes" id="UP000015530"/>
    </source>
</evidence>
<comment type="caution">
    <text evidence="2">The sequence shown here is derived from an EMBL/GenBank/DDBJ whole genome shotgun (WGS) entry which is preliminary data.</text>
</comment>
<reference evidence="3" key="1">
    <citation type="journal article" date="2013" name="Mol. Plant Microbe Interact.">
        <title>Global aspects of pacC regulation of pathogenicity genes in Colletotrichum gloeosporioides as revealed by transcriptome analysis.</title>
        <authorList>
            <person name="Alkan N."/>
            <person name="Meng X."/>
            <person name="Friedlander G."/>
            <person name="Reuveni E."/>
            <person name="Sukno S."/>
            <person name="Sherman A."/>
            <person name="Thon M."/>
            <person name="Fluhr R."/>
            <person name="Prusky D."/>
        </authorList>
    </citation>
    <scope>NUCLEOTIDE SEQUENCE [LARGE SCALE GENOMIC DNA]</scope>
    <source>
        <strain evidence="3">Cg-14</strain>
    </source>
</reference>
<dbReference type="HOGENOM" id="CLU_140457_0_0_1"/>